<evidence type="ECO:0000256" key="6">
    <source>
        <dbReference type="ARBA" id="ARBA00022525"/>
    </source>
</evidence>
<comment type="caution">
    <text evidence="13">The sequence shown here is derived from an EMBL/GenBank/DDBJ whole genome shotgun (WGS) entry which is preliminary data.</text>
</comment>
<accession>A0A8H3DVL7</accession>
<comment type="similarity">
    <text evidence="4">Belongs to the polysaccharide lyase 3 family.</text>
</comment>
<comment type="function">
    <text evidence="11">Pectinolytic enzyme consist of four classes of enzymes: pectin lyase, polygalacturonase, pectin methylesterase and rhamnogalacturonase. Among pectinolytic enzymes, pectin lyase is the most important in depolymerization of pectin, since it cleaves internal glycosidic bonds of highly methylated pectins. Favors pectate, the anion, over pectin, the methyl ester.</text>
</comment>
<keyword evidence="6" id="KW-0964">Secreted</keyword>
<evidence type="ECO:0000313" key="14">
    <source>
        <dbReference type="Proteomes" id="UP000663827"/>
    </source>
</evidence>
<evidence type="ECO:0000256" key="9">
    <source>
        <dbReference type="ARBA" id="ARBA00022857"/>
    </source>
</evidence>
<dbReference type="EMBL" id="CAJNJQ010001222">
    <property type="protein sequence ID" value="CAE7127350.1"/>
    <property type="molecule type" value="Genomic_DNA"/>
</dbReference>
<dbReference type="InterPro" id="IPR011050">
    <property type="entry name" value="Pectin_lyase_fold/virulence"/>
</dbReference>
<dbReference type="GO" id="GO:0005576">
    <property type="term" value="C:extracellular region"/>
    <property type="evidence" value="ECO:0007669"/>
    <property type="project" value="UniProtKB-SubCell"/>
</dbReference>
<dbReference type="PRINTS" id="PR00080">
    <property type="entry name" value="SDRFAMILY"/>
</dbReference>
<dbReference type="SUPFAM" id="SSF51735">
    <property type="entry name" value="NAD(P)-binding Rossmann-fold domains"/>
    <property type="match status" value="1"/>
</dbReference>
<evidence type="ECO:0000256" key="5">
    <source>
        <dbReference type="ARBA" id="ARBA00012272"/>
    </source>
</evidence>
<evidence type="ECO:0000313" key="13">
    <source>
        <dbReference type="EMBL" id="CAE7127350.1"/>
    </source>
</evidence>
<evidence type="ECO:0000256" key="3">
    <source>
        <dbReference type="ARBA" id="ARBA00004613"/>
    </source>
</evidence>
<sequence>MSATPSSPIVLVTGSSHGGIGYSLCEAFAARGCIVYASARRLEAISSFSHPSIRPLSMDVTSDSSVQKGVEQVIEEAGRVDVVVANAGIACHGPVLDIPIDQAKGALDTNVLGVLRLAQAVFPYMASRKKGTFITTGSVAGPTPTPWSGVYAATKAAAHAITETLQMEAKALSPDIRVMLVLTGGVKSNIVNNAHFTLPPTSLFQAYLPNIIGRLQLSQTGYTMPTAEYAKGFASAWRDNITPAVAHCQHLNAKTVATGRSESTLAVFDKQTFFPHLSCLTPTFTSLHTHSKTSNMVSFKLSTVVTIAAIFAQGAVAAPSPSVDANGVYVKRAASCTFPTPPKTSSLSAPMTVKGTFDGGNVRYDRGKGACSGQKEGGDKDAVFLLEDGATLKNVVIGADQAEGVHCKGSCNIYNVWLEDVCEDAITLRQTSGTTNIVGGGAKNADDKVVQHNGGGVVNIDSYCVQDFGKLYRACGNCKTQYKRTLNISNVIAKNGKLLAGINSNYGDVATIKSVSATSVKSMCDTFQGNNSGKEPTKLTSNKSNANCKF</sequence>
<keyword evidence="7" id="KW-0732">Signal</keyword>
<keyword evidence="9" id="KW-0521">NADP</keyword>
<evidence type="ECO:0000256" key="11">
    <source>
        <dbReference type="ARBA" id="ARBA00025679"/>
    </source>
</evidence>
<dbReference type="GO" id="GO:0030570">
    <property type="term" value="F:pectate lyase activity"/>
    <property type="evidence" value="ECO:0007669"/>
    <property type="project" value="UniProtKB-EC"/>
</dbReference>
<evidence type="ECO:0000256" key="1">
    <source>
        <dbReference type="ARBA" id="ARBA00000695"/>
    </source>
</evidence>
<dbReference type="PANTHER" id="PTHR33407">
    <property type="entry name" value="PECTATE LYASE F-RELATED"/>
    <property type="match status" value="1"/>
</dbReference>
<evidence type="ECO:0000256" key="7">
    <source>
        <dbReference type="ARBA" id="ARBA00022729"/>
    </source>
</evidence>
<dbReference type="Gene3D" id="3.40.50.720">
    <property type="entry name" value="NAD(P)-binding Rossmann-like Domain"/>
    <property type="match status" value="1"/>
</dbReference>
<dbReference type="SUPFAM" id="SSF51126">
    <property type="entry name" value="Pectin lyase-like"/>
    <property type="match status" value="1"/>
</dbReference>
<gene>
    <name evidence="13" type="ORF">RDB_LOCUS61035</name>
</gene>
<dbReference type="InterPro" id="IPR012334">
    <property type="entry name" value="Pectin_lyas_fold"/>
</dbReference>
<evidence type="ECO:0000256" key="4">
    <source>
        <dbReference type="ARBA" id="ARBA00006463"/>
    </source>
</evidence>
<dbReference type="InterPro" id="IPR004898">
    <property type="entry name" value="Pectate_lyase_PlyH/PlyE-like"/>
</dbReference>
<name>A0A8H3DVL7_9AGAM</name>
<dbReference type="Gene3D" id="2.160.20.10">
    <property type="entry name" value="Single-stranded right-handed beta-helix, Pectin lyase-like"/>
    <property type="match status" value="1"/>
</dbReference>
<keyword evidence="8" id="KW-0106">Calcium</keyword>
<dbReference type="Proteomes" id="UP000663827">
    <property type="component" value="Unassembled WGS sequence"/>
</dbReference>
<evidence type="ECO:0000256" key="10">
    <source>
        <dbReference type="ARBA" id="ARBA00023239"/>
    </source>
</evidence>
<comment type="cofactor">
    <cofactor evidence="2">
        <name>Ca(2+)</name>
        <dbReference type="ChEBI" id="CHEBI:29108"/>
    </cofactor>
</comment>
<protein>
    <recommendedName>
        <fullName evidence="12">Probable pectate lyase F</fullName>
        <ecNumber evidence="5">4.2.2.2</ecNumber>
    </recommendedName>
</protein>
<reference evidence="13" key="1">
    <citation type="submission" date="2021-01" db="EMBL/GenBank/DDBJ databases">
        <authorList>
            <person name="Kaushik A."/>
        </authorList>
    </citation>
    <scope>NUCLEOTIDE SEQUENCE</scope>
    <source>
        <strain evidence="13">AG5</strain>
    </source>
</reference>
<dbReference type="PANTHER" id="PTHR33407:SF9">
    <property type="entry name" value="PECTATE LYASE F-RELATED"/>
    <property type="match status" value="1"/>
</dbReference>
<dbReference type="AlphaFoldDB" id="A0A8H3DVL7"/>
<dbReference type="EC" id="4.2.2.2" evidence="5"/>
<evidence type="ECO:0000256" key="12">
    <source>
        <dbReference type="ARBA" id="ARBA00039895"/>
    </source>
</evidence>
<organism evidence="13 14">
    <name type="scientific">Rhizoctonia solani</name>
    <dbReference type="NCBI Taxonomy" id="456999"/>
    <lineage>
        <taxon>Eukaryota</taxon>
        <taxon>Fungi</taxon>
        <taxon>Dikarya</taxon>
        <taxon>Basidiomycota</taxon>
        <taxon>Agaricomycotina</taxon>
        <taxon>Agaricomycetes</taxon>
        <taxon>Cantharellales</taxon>
        <taxon>Ceratobasidiaceae</taxon>
        <taxon>Rhizoctonia</taxon>
    </lineage>
</organism>
<evidence type="ECO:0000256" key="8">
    <source>
        <dbReference type="ARBA" id="ARBA00022837"/>
    </source>
</evidence>
<dbReference type="PROSITE" id="PS00061">
    <property type="entry name" value="ADH_SHORT"/>
    <property type="match status" value="1"/>
</dbReference>
<comment type="subcellular location">
    <subcellularLocation>
        <location evidence="3">Secreted</location>
    </subcellularLocation>
</comment>
<dbReference type="Pfam" id="PF03211">
    <property type="entry name" value="Pectate_lyase"/>
    <property type="match status" value="1"/>
</dbReference>
<dbReference type="InterPro" id="IPR036291">
    <property type="entry name" value="NAD(P)-bd_dom_sf"/>
</dbReference>
<dbReference type="PRINTS" id="PR00081">
    <property type="entry name" value="GDHRDH"/>
</dbReference>
<dbReference type="GO" id="GO:0045490">
    <property type="term" value="P:pectin catabolic process"/>
    <property type="evidence" value="ECO:0007669"/>
    <property type="project" value="TreeGrafter"/>
</dbReference>
<dbReference type="InterPro" id="IPR002347">
    <property type="entry name" value="SDR_fam"/>
</dbReference>
<evidence type="ECO:0000256" key="2">
    <source>
        <dbReference type="ARBA" id="ARBA00001913"/>
    </source>
</evidence>
<keyword evidence="10" id="KW-0456">Lyase</keyword>
<dbReference type="InterPro" id="IPR020904">
    <property type="entry name" value="Sc_DH/Rdtase_CS"/>
</dbReference>
<comment type="catalytic activity">
    <reaction evidence="1">
        <text>Eliminative cleavage of (1-&gt;4)-alpha-D-galacturonan to give oligosaccharides with 4-deoxy-alpha-D-galact-4-enuronosyl groups at their non-reducing ends.</text>
        <dbReference type="EC" id="4.2.2.2"/>
    </reaction>
</comment>
<dbReference type="Pfam" id="PF00106">
    <property type="entry name" value="adh_short"/>
    <property type="match status" value="1"/>
</dbReference>
<proteinExistence type="inferred from homology"/>